<dbReference type="PROSITE" id="PS00028">
    <property type="entry name" value="ZINC_FINGER_C2H2_1"/>
    <property type="match status" value="1"/>
</dbReference>
<feature type="domain" description="C2H2-type" evidence="1">
    <location>
        <begin position="66"/>
        <end position="87"/>
    </location>
</feature>
<keyword evidence="2" id="KW-0540">Nuclease</keyword>
<keyword evidence="2" id="KW-0378">Hydrolase</keyword>
<organism evidence="2 3">
    <name type="scientific">Pseudomonas phage UAVern</name>
    <dbReference type="NCBI Taxonomy" id="2856997"/>
    <lineage>
        <taxon>Viruses</taxon>
        <taxon>Duplodnaviria</taxon>
        <taxon>Heunggongvirae</taxon>
        <taxon>Uroviricota</taxon>
        <taxon>Caudoviricetes</taxon>
        <taxon>Vandenendeviridae</taxon>
        <taxon>Gorskivirinae</taxon>
        <taxon>Uavernvirus</taxon>
        <taxon>Uavernvirus uavern</taxon>
    </lineage>
</organism>
<sequence length="182" mass="20773">MKPWEEHSHIWKTESAFLSYVRGGIRRSLWNKSPIKLEFLKANRKRVDNPVAKNRTRFPTVWGGTCYQCGKDFALKDMEVDHLTGEHSLRKLEDLQSFVEGIVCVSNKDLGLICKPCHKAKTYAERSGMSITDALIEKEAIAVCKLPVTKVKAWIIEHGQVPAKSAKERRVQVVNILKEKTQ</sequence>
<reference evidence="2" key="1">
    <citation type="submission" date="2021-07" db="EMBL/GenBank/DDBJ databases">
        <title>Complete genome sequence and phylogenomic analysis of the two lytic bacteriophage isolated from terrestrial biotopes of Antarctica.</title>
        <authorList>
            <person name="Holovan V."/>
            <person name="Rabalski L."/>
            <person name="Zlatohurska M."/>
            <person name="Andriichuk O."/>
            <person name="Budzanivska I."/>
            <person name="Shevchenko O."/>
            <person name="Gupalo A."/>
        </authorList>
    </citation>
    <scope>NUCLEOTIDE SEQUENCE</scope>
</reference>
<evidence type="ECO:0000313" key="2">
    <source>
        <dbReference type="EMBL" id="QYW06585.1"/>
    </source>
</evidence>
<keyword evidence="3" id="KW-1185">Reference proteome</keyword>
<gene>
    <name evidence="2" type="ORF">uav_054</name>
</gene>
<accession>A0A975YYI8</accession>
<keyword evidence="2" id="KW-0255">Endonuclease</keyword>
<evidence type="ECO:0000313" key="3">
    <source>
        <dbReference type="Proteomes" id="UP001058093"/>
    </source>
</evidence>
<dbReference type="EMBL" id="MZ605293">
    <property type="protein sequence ID" value="QYW06585.1"/>
    <property type="molecule type" value="Genomic_DNA"/>
</dbReference>
<dbReference type="InterPro" id="IPR013087">
    <property type="entry name" value="Znf_C2H2_type"/>
</dbReference>
<proteinExistence type="predicted"/>
<evidence type="ECO:0000259" key="1">
    <source>
        <dbReference type="PROSITE" id="PS00028"/>
    </source>
</evidence>
<dbReference type="Proteomes" id="UP001058093">
    <property type="component" value="Segment"/>
</dbReference>
<protein>
    <submittedName>
        <fullName evidence="2">HNH endonuclease</fullName>
    </submittedName>
</protein>
<dbReference type="GO" id="GO:0004519">
    <property type="term" value="F:endonuclease activity"/>
    <property type="evidence" value="ECO:0007669"/>
    <property type="project" value="UniProtKB-KW"/>
</dbReference>
<name>A0A975YYI8_9CAUD</name>